<keyword evidence="3" id="KW-1185">Reference proteome</keyword>
<gene>
    <name evidence="2" type="ORF">BDQ94DRAFT_138288</name>
</gene>
<evidence type="ECO:0000313" key="3">
    <source>
        <dbReference type="Proteomes" id="UP000253729"/>
    </source>
</evidence>
<dbReference type="GeneID" id="38133572"/>
<proteinExistence type="predicted"/>
<accession>A0A3F3QC21</accession>
<protein>
    <submittedName>
        <fullName evidence="2">Uncharacterized protein</fullName>
    </submittedName>
</protein>
<keyword evidence="1" id="KW-0472">Membrane</keyword>
<keyword evidence="1" id="KW-0812">Transmembrane</keyword>
<feature type="transmembrane region" description="Helical" evidence="1">
    <location>
        <begin position="35"/>
        <end position="55"/>
    </location>
</feature>
<dbReference type="EMBL" id="KZ852037">
    <property type="protein sequence ID" value="RDH36675.1"/>
    <property type="molecule type" value="Genomic_DNA"/>
</dbReference>
<keyword evidence="1" id="KW-1133">Transmembrane helix</keyword>
<name>A0A3F3QC21_9EURO</name>
<sequence>MPGSLTKAAPALSSFFYFILFLFYSIFFPTRRSHCWCTFVSLFLIFFLVLTSYHLPEFDYGDGRCFGKREGTCENLSPQQTARLNYFVHTTSPRLPAGNIFPLQCVASGK</sequence>
<organism evidence="2 3">
    <name type="scientific">Aspergillus welwitschiae</name>
    <dbReference type="NCBI Taxonomy" id="1341132"/>
    <lineage>
        <taxon>Eukaryota</taxon>
        <taxon>Fungi</taxon>
        <taxon>Dikarya</taxon>
        <taxon>Ascomycota</taxon>
        <taxon>Pezizomycotina</taxon>
        <taxon>Eurotiomycetes</taxon>
        <taxon>Eurotiomycetidae</taxon>
        <taxon>Eurotiales</taxon>
        <taxon>Aspergillaceae</taxon>
        <taxon>Aspergillus</taxon>
        <taxon>Aspergillus subgen. Circumdati</taxon>
    </lineage>
</organism>
<evidence type="ECO:0000256" key="1">
    <source>
        <dbReference type="SAM" id="Phobius"/>
    </source>
</evidence>
<reference evidence="2 3" key="1">
    <citation type="submission" date="2018-07" db="EMBL/GenBank/DDBJ databases">
        <title>The genomes of Aspergillus section Nigri reveals drivers in fungal speciation.</title>
        <authorList>
            <consortium name="DOE Joint Genome Institute"/>
            <person name="Vesth T.C."/>
            <person name="Nybo J."/>
            <person name="Theobald S."/>
            <person name="Brandl J."/>
            <person name="Frisvad J.C."/>
            <person name="Nielsen K.F."/>
            <person name="Lyhne E.K."/>
            <person name="Kogle M.E."/>
            <person name="Kuo A."/>
            <person name="Riley R."/>
            <person name="Clum A."/>
            <person name="Nolan M."/>
            <person name="Lipzen A."/>
            <person name="Salamov A."/>
            <person name="Henrissat B."/>
            <person name="Wiebenga A."/>
            <person name="De vries R.P."/>
            <person name="Grigoriev I.V."/>
            <person name="Mortensen U.H."/>
            <person name="Andersen M.R."/>
            <person name="Baker S.E."/>
        </authorList>
    </citation>
    <scope>NUCLEOTIDE SEQUENCE [LARGE SCALE GENOMIC DNA]</scope>
    <source>
        <strain evidence="2 3">CBS 139.54b</strain>
    </source>
</reference>
<dbReference type="RefSeq" id="XP_026629697.1">
    <property type="nucleotide sequence ID" value="XM_026765216.1"/>
</dbReference>
<dbReference type="AlphaFoldDB" id="A0A3F3QC21"/>
<dbReference type="Proteomes" id="UP000253729">
    <property type="component" value="Unassembled WGS sequence"/>
</dbReference>
<feature type="transmembrane region" description="Helical" evidence="1">
    <location>
        <begin position="12"/>
        <end position="28"/>
    </location>
</feature>
<evidence type="ECO:0000313" key="2">
    <source>
        <dbReference type="EMBL" id="RDH36675.1"/>
    </source>
</evidence>